<name>A0A239KUE6_9FIRM</name>
<dbReference type="Proteomes" id="UP000198304">
    <property type="component" value="Unassembled WGS sequence"/>
</dbReference>
<dbReference type="RefSeq" id="WP_089285455.1">
    <property type="nucleotide sequence ID" value="NZ_FZOJ01000053.1"/>
</dbReference>
<evidence type="ECO:0000313" key="3">
    <source>
        <dbReference type="Proteomes" id="UP000198304"/>
    </source>
</evidence>
<keyword evidence="1" id="KW-1133">Transmembrane helix</keyword>
<keyword evidence="1" id="KW-0472">Membrane</keyword>
<feature type="transmembrane region" description="Helical" evidence="1">
    <location>
        <begin position="12"/>
        <end position="28"/>
    </location>
</feature>
<evidence type="ECO:0000256" key="1">
    <source>
        <dbReference type="SAM" id="Phobius"/>
    </source>
</evidence>
<dbReference type="GO" id="GO:0016787">
    <property type="term" value="F:hydrolase activity"/>
    <property type="evidence" value="ECO:0007669"/>
    <property type="project" value="UniProtKB-KW"/>
</dbReference>
<dbReference type="Pfam" id="PF04307">
    <property type="entry name" value="YdjM"/>
    <property type="match status" value="1"/>
</dbReference>
<evidence type="ECO:0000313" key="2">
    <source>
        <dbReference type="EMBL" id="SNT21372.1"/>
    </source>
</evidence>
<feature type="transmembrane region" description="Helical" evidence="1">
    <location>
        <begin position="35"/>
        <end position="53"/>
    </location>
</feature>
<feature type="transmembrane region" description="Helical" evidence="1">
    <location>
        <begin position="73"/>
        <end position="95"/>
    </location>
</feature>
<accession>A0A239KUE6</accession>
<dbReference type="InterPro" id="IPR007404">
    <property type="entry name" value="YdjM-like"/>
</dbReference>
<gene>
    <name evidence="2" type="ORF">SAMN05446037_105317</name>
</gene>
<keyword evidence="2" id="KW-0378">Hydrolase</keyword>
<proteinExistence type="predicted"/>
<organism evidence="2 3">
    <name type="scientific">Anaerovirgula multivorans</name>
    <dbReference type="NCBI Taxonomy" id="312168"/>
    <lineage>
        <taxon>Bacteria</taxon>
        <taxon>Bacillati</taxon>
        <taxon>Bacillota</taxon>
        <taxon>Clostridia</taxon>
        <taxon>Peptostreptococcales</taxon>
        <taxon>Natronincolaceae</taxon>
        <taxon>Anaerovirgula</taxon>
    </lineage>
</organism>
<keyword evidence="1" id="KW-0812">Transmembrane</keyword>
<dbReference type="AlphaFoldDB" id="A0A239KUE6"/>
<reference evidence="2 3" key="1">
    <citation type="submission" date="2017-06" db="EMBL/GenBank/DDBJ databases">
        <authorList>
            <person name="Kim H.J."/>
            <person name="Triplett B.A."/>
        </authorList>
    </citation>
    <scope>NUCLEOTIDE SEQUENCE [LARGE SCALE GENOMIC DNA]</scope>
    <source>
        <strain evidence="2 3">SCA</strain>
    </source>
</reference>
<dbReference type="EMBL" id="FZOJ01000053">
    <property type="protein sequence ID" value="SNT21372.1"/>
    <property type="molecule type" value="Genomic_DNA"/>
</dbReference>
<keyword evidence="3" id="KW-1185">Reference proteome</keyword>
<protein>
    <submittedName>
        <fullName evidence="2">LexA-binding, inner membrane-associated putative hydrolase</fullName>
    </submittedName>
</protein>
<sequence length="98" mass="10677">MVGISSHHSFTHSLVGLGFVMTLSYLLVQHYGVKGFAIGLTTGASLHILADLFTHHGTKLLYPFTSKWFKMLITIETDGIIEPGLMIITAGIFLVGML</sequence>